<feature type="non-terminal residue" evidence="1">
    <location>
        <position position="1"/>
    </location>
</feature>
<reference evidence="1 2" key="1">
    <citation type="submission" date="2020-05" db="EMBL/GenBank/DDBJ databases">
        <title>Identification and distribution of gene clusters putatively required for synthesis of sphingolipid metabolism inhibitors in phylogenetically diverse species of the filamentous fungus Fusarium.</title>
        <authorList>
            <person name="Kim H.-S."/>
            <person name="Busman M."/>
            <person name="Brown D.W."/>
            <person name="Divon H."/>
            <person name="Uhlig S."/>
            <person name="Proctor R.H."/>
        </authorList>
    </citation>
    <scope>NUCLEOTIDE SEQUENCE [LARGE SCALE GENOMIC DNA]</scope>
    <source>
        <strain evidence="1 2">NRRL 25311</strain>
    </source>
</reference>
<comment type="caution">
    <text evidence="1">The sequence shown here is derived from an EMBL/GenBank/DDBJ whole genome shotgun (WGS) entry which is preliminary data.</text>
</comment>
<evidence type="ECO:0000313" key="2">
    <source>
        <dbReference type="Proteomes" id="UP000562682"/>
    </source>
</evidence>
<gene>
    <name evidence="1" type="ORF">FDENT_13822</name>
</gene>
<sequence length="107" mass="11574">VDGATHILPGRIARLVPRLVGVPVAFFACQITKFALCYPNVGRGLSQRGEGVDAASRAIPYQEQLQLHCTDERLIVVIAIVNYLPSPDTDTAILNPTARLSHPDISN</sequence>
<accession>A0A8H5WEW8</accession>
<evidence type="ECO:0000313" key="1">
    <source>
        <dbReference type="EMBL" id="KAF5660002.1"/>
    </source>
</evidence>
<proteinExistence type="predicted"/>
<name>A0A8H5WEW8_9HYPO</name>
<dbReference type="AlphaFoldDB" id="A0A8H5WEW8"/>
<keyword evidence="2" id="KW-1185">Reference proteome</keyword>
<dbReference type="EMBL" id="JAAOAK010000603">
    <property type="protein sequence ID" value="KAF5660002.1"/>
    <property type="molecule type" value="Genomic_DNA"/>
</dbReference>
<dbReference type="Proteomes" id="UP000562682">
    <property type="component" value="Unassembled WGS sequence"/>
</dbReference>
<organism evidence="1 2">
    <name type="scientific">Fusarium denticulatum</name>
    <dbReference type="NCBI Taxonomy" id="48507"/>
    <lineage>
        <taxon>Eukaryota</taxon>
        <taxon>Fungi</taxon>
        <taxon>Dikarya</taxon>
        <taxon>Ascomycota</taxon>
        <taxon>Pezizomycotina</taxon>
        <taxon>Sordariomycetes</taxon>
        <taxon>Hypocreomycetidae</taxon>
        <taxon>Hypocreales</taxon>
        <taxon>Nectriaceae</taxon>
        <taxon>Fusarium</taxon>
        <taxon>Fusarium fujikuroi species complex</taxon>
    </lineage>
</organism>
<protein>
    <submittedName>
        <fullName evidence="1">Uncharacterized protein</fullName>
    </submittedName>
</protein>